<keyword evidence="3" id="KW-0285">Flavoprotein</keyword>
<dbReference type="PIRSF" id="PIRSF000189">
    <property type="entry name" value="D-aa_oxidase"/>
    <property type="match status" value="1"/>
</dbReference>
<dbReference type="Pfam" id="PF01266">
    <property type="entry name" value="DAO"/>
    <property type="match status" value="1"/>
</dbReference>
<dbReference type="RefSeq" id="WP_111507453.1">
    <property type="nucleotide sequence ID" value="NZ_QKYN01000191.1"/>
</dbReference>
<dbReference type="GO" id="GO:0019478">
    <property type="term" value="P:D-amino acid catabolic process"/>
    <property type="evidence" value="ECO:0007669"/>
    <property type="project" value="TreeGrafter"/>
</dbReference>
<evidence type="ECO:0000256" key="4">
    <source>
        <dbReference type="ARBA" id="ARBA00022827"/>
    </source>
</evidence>
<evidence type="ECO:0000313" key="13">
    <source>
        <dbReference type="Proteomes" id="UP000248889"/>
    </source>
</evidence>
<dbReference type="SUPFAM" id="SSF54373">
    <property type="entry name" value="FAD-linked reductases, C-terminal domain"/>
    <property type="match status" value="1"/>
</dbReference>
<dbReference type="PROSITE" id="PS00677">
    <property type="entry name" value="DAO"/>
    <property type="match status" value="1"/>
</dbReference>
<sequence length="329" mass="34678">MSANSEVGRPDVVIVGAGVIGLTTAVVLAEAGLAVRVDAERPPGATTSVAAGATWGPFLIGPEQRVDGWARSSRPVFEELAERTEETGVALIWGSHQSMTPTEPPRWAVAAGARLCTGTELRPGYVFGWRLRAPVIEMPRYLAWLEQRLARAGGLMRNHRYGSLAEAAGEAPVVVNCSGIGAATLVPDPKVVPVRGQAVLVRHSGELREFFGDDTPGAPELIYAFPHGNTAVLGGTTQRGDESLEPSAATTETIVRNCLRVLPELRGAEVLETRVGLRPTRDQVRLEAEESPGGLLVHNYGHGGAGVTVSWGCAAEVLDLVKQAGPPGL</sequence>
<dbReference type="OrthoDB" id="246701at2"/>
<dbReference type="EC" id="1.4.3.3" evidence="6"/>
<evidence type="ECO:0000256" key="3">
    <source>
        <dbReference type="ARBA" id="ARBA00022630"/>
    </source>
</evidence>
<feature type="domain" description="FAD dependent oxidoreductase" evidence="11">
    <location>
        <begin position="11"/>
        <end position="319"/>
    </location>
</feature>
<evidence type="ECO:0000256" key="5">
    <source>
        <dbReference type="ARBA" id="ARBA00023002"/>
    </source>
</evidence>
<reference evidence="12 13" key="1">
    <citation type="submission" date="2018-06" db="EMBL/GenBank/DDBJ databases">
        <title>Streptacidiphilus pinicola sp. nov., isolated from pine grove soil.</title>
        <authorList>
            <person name="Roh S.G."/>
            <person name="Park S."/>
            <person name="Kim M.-K."/>
            <person name="Yun B.-R."/>
            <person name="Park J."/>
            <person name="Kim M.J."/>
            <person name="Kim Y.S."/>
            <person name="Kim S.B."/>
        </authorList>
    </citation>
    <scope>NUCLEOTIDE SEQUENCE [LARGE SCALE GENOMIC DNA]</scope>
    <source>
        <strain evidence="12 13">MMS16-CNU450</strain>
    </source>
</reference>
<keyword evidence="4 9" id="KW-0274">FAD</keyword>
<evidence type="ECO:0000259" key="11">
    <source>
        <dbReference type="Pfam" id="PF01266"/>
    </source>
</evidence>
<dbReference type="InterPro" id="IPR006181">
    <property type="entry name" value="D-amino_acid_oxidase_CS"/>
</dbReference>
<keyword evidence="10" id="KW-0472">Membrane</keyword>
<keyword evidence="13" id="KW-1185">Reference proteome</keyword>
<proteinExistence type="inferred from homology"/>
<gene>
    <name evidence="12" type="ORF">DN069_35835</name>
</gene>
<dbReference type="EMBL" id="QKYN01000191">
    <property type="protein sequence ID" value="RAG80879.1"/>
    <property type="molecule type" value="Genomic_DNA"/>
</dbReference>
<keyword evidence="5" id="KW-0560">Oxidoreductase</keyword>
<evidence type="ECO:0000256" key="2">
    <source>
        <dbReference type="ARBA" id="ARBA00006730"/>
    </source>
</evidence>
<feature type="binding site" evidence="9">
    <location>
        <position position="223"/>
    </location>
    <ligand>
        <name>D-dopa</name>
        <dbReference type="ChEBI" id="CHEBI:149689"/>
    </ligand>
</feature>
<keyword evidence="10" id="KW-1133">Transmembrane helix</keyword>
<dbReference type="Gene3D" id="3.30.9.10">
    <property type="entry name" value="D-Amino Acid Oxidase, subunit A, domain 2"/>
    <property type="match status" value="1"/>
</dbReference>
<evidence type="ECO:0000256" key="10">
    <source>
        <dbReference type="SAM" id="Phobius"/>
    </source>
</evidence>
<comment type="caution">
    <text evidence="12">The sequence shown here is derived from an EMBL/GenBank/DDBJ whole genome shotgun (WGS) entry which is preliminary data.</text>
</comment>
<evidence type="ECO:0000313" key="12">
    <source>
        <dbReference type="EMBL" id="RAG80879.1"/>
    </source>
</evidence>
<accession>A0A2X0K052</accession>
<comment type="similarity">
    <text evidence="2">Belongs to the DAMOX/DASOX family.</text>
</comment>
<dbReference type="PANTHER" id="PTHR11530:SF11">
    <property type="entry name" value="D-ASPARTATE OXIDASE"/>
    <property type="match status" value="1"/>
</dbReference>
<feature type="binding site" evidence="9">
    <location>
        <position position="278"/>
    </location>
    <ligand>
        <name>D-dopa</name>
        <dbReference type="ChEBI" id="CHEBI:149689"/>
    </ligand>
</feature>
<dbReference type="GO" id="GO:0071949">
    <property type="term" value="F:FAD binding"/>
    <property type="evidence" value="ECO:0007669"/>
    <property type="project" value="InterPro"/>
</dbReference>
<dbReference type="SUPFAM" id="SSF51971">
    <property type="entry name" value="Nucleotide-binding domain"/>
    <property type="match status" value="1"/>
</dbReference>
<dbReference type="PANTHER" id="PTHR11530">
    <property type="entry name" value="D-AMINO ACID OXIDASE"/>
    <property type="match status" value="1"/>
</dbReference>
<dbReference type="GO" id="GO:0005737">
    <property type="term" value="C:cytoplasm"/>
    <property type="evidence" value="ECO:0007669"/>
    <property type="project" value="TreeGrafter"/>
</dbReference>
<feature type="binding site" evidence="9">
    <location>
        <position position="304"/>
    </location>
    <ligand>
        <name>D-dopa</name>
        <dbReference type="ChEBI" id="CHEBI:149689"/>
    </ligand>
</feature>
<feature type="binding site" evidence="9">
    <location>
        <begin position="47"/>
        <end position="48"/>
    </location>
    <ligand>
        <name>FAD</name>
        <dbReference type="ChEBI" id="CHEBI:57692"/>
    </ligand>
</feature>
<feature type="binding site" evidence="9">
    <location>
        <begin position="303"/>
        <end position="308"/>
    </location>
    <ligand>
        <name>FAD</name>
        <dbReference type="ChEBI" id="CHEBI:57692"/>
    </ligand>
</feature>
<dbReference type="Gene3D" id="3.40.50.720">
    <property type="entry name" value="NAD(P)-binding Rossmann-like Domain"/>
    <property type="match status" value="1"/>
</dbReference>
<evidence type="ECO:0000256" key="6">
    <source>
        <dbReference type="ARBA" id="ARBA00039101"/>
    </source>
</evidence>
<evidence type="ECO:0000256" key="9">
    <source>
        <dbReference type="PIRSR" id="PIRSR000189-1"/>
    </source>
</evidence>
<dbReference type="Proteomes" id="UP000248889">
    <property type="component" value="Unassembled WGS sequence"/>
</dbReference>
<name>A0A2X0K052_9ACTN</name>
<organism evidence="12 13">
    <name type="scientific">Streptacidiphilus pinicola</name>
    <dbReference type="NCBI Taxonomy" id="2219663"/>
    <lineage>
        <taxon>Bacteria</taxon>
        <taxon>Bacillati</taxon>
        <taxon>Actinomycetota</taxon>
        <taxon>Actinomycetes</taxon>
        <taxon>Kitasatosporales</taxon>
        <taxon>Streptomycetaceae</taxon>
        <taxon>Streptacidiphilus</taxon>
    </lineage>
</organism>
<dbReference type="AlphaFoldDB" id="A0A2X0K052"/>
<comment type="cofactor">
    <cofactor evidence="1 9">
        <name>FAD</name>
        <dbReference type="ChEBI" id="CHEBI:57692"/>
    </cofactor>
</comment>
<evidence type="ECO:0000256" key="1">
    <source>
        <dbReference type="ARBA" id="ARBA00001974"/>
    </source>
</evidence>
<evidence type="ECO:0000256" key="8">
    <source>
        <dbReference type="ARBA" id="ARBA00049547"/>
    </source>
</evidence>
<keyword evidence="10" id="KW-0812">Transmembrane</keyword>
<evidence type="ECO:0000256" key="7">
    <source>
        <dbReference type="ARBA" id="ARBA00039751"/>
    </source>
</evidence>
<feature type="transmembrane region" description="Helical" evidence="10">
    <location>
        <begin position="12"/>
        <end position="35"/>
    </location>
</feature>
<dbReference type="InterPro" id="IPR023209">
    <property type="entry name" value="DAO"/>
</dbReference>
<dbReference type="InterPro" id="IPR006076">
    <property type="entry name" value="FAD-dep_OxRdtase"/>
</dbReference>
<dbReference type="GO" id="GO:0003884">
    <property type="term" value="F:D-amino-acid oxidase activity"/>
    <property type="evidence" value="ECO:0007669"/>
    <property type="project" value="UniProtKB-EC"/>
</dbReference>
<comment type="catalytic activity">
    <reaction evidence="8">
        <text>a D-alpha-amino acid + O2 + H2O = a 2-oxocarboxylate + H2O2 + NH4(+)</text>
        <dbReference type="Rhea" id="RHEA:21816"/>
        <dbReference type="ChEBI" id="CHEBI:15377"/>
        <dbReference type="ChEBI" id="CHEBI:15379"/>
        <dbReference type="ChEBI" id="CHEBI:16240"/>
        <dbReference type="ChEBI" id="CHEBI:28938"/>
        <dbReference type="ChEBI" id="CHEBI:35179"/>
        <dbReference type="ChEBI" id="CHEBI:59871"/>
        <dbReference type="EC" id="1.4.3.3"/>
    </reaction>
    <physiologicalReaction direction="left-to-right" evidence="8">
        <dbReference type="Rhea" id="RHEA:21817"/>
    </physiologicalReaction>
</comment>
<protein>
    <recommendedName>
        <fullName evidence="7">D-amino-acid oxidase</fullName>
        <ecNumber evidence="6">1.4.3.3</ecNumber>
    </recommendedName>
</protein>